<reference evidence="1" key="1">
    <citation type="submission" date="2021-05" db="EMBL/GenBank/DDBJ databases">
        <authorList>
            <person name="Pan Q."/>
            <person name="Jouanno E."/>
            <person name="Zahm M."/>
            <person name="Klopp C."/>
            <person name="Cabau C."/>
            <person name="Louis A."/>
            <person name="Berthelot C."/>
            <person name="Parey E."/>
            <person name="Roest Crollius H."/>
            <person name="Montfort J."/>
            <person name="Robinson-Rechavi M."/>
            <person name="Bouchez O."/>
            <person name="Lampietro C."/>
            <person name="Lopez Roques C."/>
            <person name="Donnadieu C."/>
            <person name="Postlethwait J."/>
            <person name="Bobe J."/>
            <person name="Dillon D."/>
            <person name="Chandos A."/>
            <person name="von Hippel F."/>
            <person name="Guiguen Y."/>
        </authorList>
    </citation>
    <scope>NUCLEOTIDE SEQUENCE</scope>
    <source>
        <strain evidence="1">YG-Jan2019</strain>
    </source>
</reference>
<keyword evidence="2" id="KW-1185">Reference proteome</keyword>
<evidence type="ECO:0000313" key="1">
    <source>
        <dbReference type="EMBL" id="KAJ8001396.1"/>
    </source>
</evidence>
<proteinExistence type="predicted"/>
<sequence length="256" mass="27536">MEKDSDCRTGPSFSSPTGPKPTRLMCPDSNYRLQGSTLGSRLVNGERKATSAVPELQENRQKLKTLYPCPSYIRSKNLRAHKLTHQRTAEGREIRKDTAASNHVKVKEEEEVCGFITAEGEDVGWSFPGLRESTACGSRGAVFGSGRGVCGTGGGVCESGGGASGSRGGVCRSGFKGGPSTSCINQEAESQSSTKARESPDSDQRREEDIGMNVTAEEEEVKKKEEDGVGGFINSEGEEVEWDSIQHHPSVLFTQQ</sequence>
<dbReference type="Proteomes" id="UP001157502">
    <property type="component" value="Chromosome 14"/>
</dbReference>
<protein>
    <submittedName>
        <fullName evidence="1">Uncharacterized protein</fullName>
    </submittedName>
</protein>
<comment type="caution">
    <text evidence="1">The sequence shown here is derived from an EMBL/GenBank/DDBJ whole genome shotgun (WGS) entry which is preliminary data.</text>
</comment>
<name>A0ACC2GCK2_DALPE</name>
<gene>
    <name evidence="1" type="ORF">DPEC_G00169080</name>
</gene>
<dbReference type="EMBL" id="CM055741">
    <property type="protein sequence ID" value="KAJ8001396.1"/>
    <property type="molecule type" value="Genomic_DNA"/>
</dbReference>
<evidence type="ECO:0000313" key="2">
    <source>
        <dbReference type="Proteomes" id="UP001157502"/>
    </source>
</evidence>
<organism evidence="1 2">
    <name type="scientific">Dallia pectoralis</name>
    <name type="common">Alaska blackfish</name>
    <dbReference type="NCBI Taxonomy" id="75939"/>
    <lineage>
        <taxon>Eukaryota</taxon>
        <taxon>Metazoa</taxon>
        <taxon>Chordata</taxon>
        <taxon>Craniata</taxon>
        <taxon>Vertebrata</taxon>
        <taxon>Euteleostomi</taxon>
        <taxon>Actinopterygii</taxon>
        <taxon>Neopterygii</taxon>
        <taxon>Teleostei</taxon>
        <taxon>Protacanthopterygii</taxon>
        <taxon>Esociformes</taxon>
        <taxon>Umbridae</taxon>
        <taxon>Dallia</taxon>
    </lineage>
</organism>
<accession>A0ACC2GCK2</accession>